<reference evidence="1" key="1">
    <citation type="journal article" date="2014" name="Front. Microbiol.">
        <title>High frequency of phylogenetically diverse reductive dehalogenase-homologous genes in deep subseafloor sedimentary metagenomes.</title>
        <authorList>
            <person name="Kawai M."/>
            <person name="Futagami T."/>
            <person name="Toyoda A."/>
            <person name="Takaki Y."/>
            <person name="Nishi S."/>
            <person name="Hori S."/>
            <person name="Arai W."/>
            <person name="Tsubouchi T."/>
            <person name="Morono Y."/>
            <person name="Uchiyama I."/>
            <person name="Ito T."/>
            <person name="Fujiyama A."/>
            <person name="Inagaki F."/>
            <person name="Takami H."/>
        </authorList>
    </citation>
    <scope>NUCLEOTIDE SEQUENCE</scope>
    <source>
        <strain evidence="1">Expedition CK06-06</strain>
    </source>
</reference>
<dbReference type="SUPFAM" id="SSF111331">
    <property type="entry name" value="NAD kinase/diacylglycerol kinase-like"/>
    <property type="match status" value="1"/>
</dbReference>
<dbReference type="Gene3D" id="2.60.200.30">
    <property type="entry name" value="Probable inorganic polyphosphate/atp-NAD kinase, domain 2"/>
    <property type="match status" value="1"/>
</dbReference>
<accession>X0UEY6</accession>
<evidence type="ECO:0000313" key="1">
    <source>
        <dbReference type="EMBL" id="GAG04165.1"/>
    </source>
</evidence>
<evidence type="ECO:0008006" key="2">
    <source>
        <dbReference type="Google" id="ProtNLM"/>
    </source>
</evidence>
<comment type="caution">
    <text evidence="1">The sequence shown here is derived from an EMBL/GenBank/DDBJ whole genome shotgun (WGS) entry which is preliminary data.</text>
</comment>
<protein>
    <recommendedName>
        <fullName evidence="2">NAD(+) kinase</fullName>
    </recommendedName>
</protein>
<dbReference type="PANTHER" id="PTHR20275:SF0">
    <property type="entry name" value="NAD KINASE"/>
    <property type="match status" value="1"/>
</dbReference>
<dbReference type="InterPro" id="IPR017437">
    <property type="entry name" value="ATP-NAD_kinase_PpnK-typ_C"/>
</dbReference>
<dbReference type="EMBL" id="BARS01028069">
    <property type="protein sequence ID" value="GAG04165.1"/>
    <property type="molecule type" value="Genomic_DNA"/>
</dbReference>
<dbReference type="InterPro" id="IPR016064">
    <property type="entry name" value="NAD/diacylglycerol_kinase_sf"/>
</dbReference>
<dbReference type="AlphaFoldDB" id="X0UEY6"/>
<gene>
    <name evidence="1" type="ORF">S01H1_44029</name>
</gene>
<dbReference type="GO" id="GO:0006741">
    <property type="term" value="P:NADP+ biosynthetic process"/>
    <property type="evidence" value="ECO:0007669"/>
    <property type="project" value="TreeGrafter"/>
</dbReference>
<sequence>TLEMLLDNRLVVELRMRLDVRVERQGRELGRFLALNDAVIAKTALSRMIDLQTSADGAEVTTYHGDGLIAATPTGSSAYSLSAGGPLLLPGIHAIVLTPICPHVLTQRPIVLPQSSQVEIHVFDTRGGEVHLTVDGQVGRQLEQGDRVLLRAADRSFQMLVMPDRNRFEVMRDKLSWGAF</sequence>
<proteinExistence type="predicted"/>
<dbReference type="Pfam" id="PF20143">
    <property type="entry name" value="NAD_kinase_C"/>
    <property type="match status" value="1"/>
</dbReference>
<feature type="non-terminal residue" evidence="1">
    <location>
        <position position="1"/>
    </location>
</feature>
<organism evidence="1">
    <name type="scientific">marine sediment metagenome</name>
    <dbReference type="NCBI Taxonomy" id="412755"/>
    <lineage>
        <taxon>unclassified sequences</taxon>
        <taxon>metagenomes</taxon>
        <taxon>ecological metagenomes</taxon>
    </lineage>
</organism>
<dbReference type="GO" id="GO:0003951">
    <property type="term" value="F:NAD+ kinase activity"/>
    <property type="evidence" value="ECO:0007669"/>
    <property type="project" value="InterPro"/>
</dbReference>
<dbReference type="PANTHER" id="PTHR20275">
    <property type="entry name" value="NAD KINASE"/>
    <property type="match status" value="1"/>
</dbReference>
<dbReference type="GO" id="GO:0019674">
    <property type="term" value="P:NAD+ metabolic process"/>
    <property type="evidence" value="ECO:0007669"/>
    <property type="project" value="InterPro"/>
</dbReference>
<name>X0UEY6_9ZZZZ</name>